<evidence type="ECO:0000256" key="1">
    <source>
        <dbReference type="ARBA" id="ARBA00004370"/>
    </source>
</evidence>
<proteinExistence type="predicted"/>
<dbReference type="Pfam" id="PF00144">
    <property type="entry name" value="Beta-lactamase"/>
    <property type="match status" value="1"/>
</dbReference>
<dbReference type="InterPro" id="IPR050491">
    <property type="entry name" value="AmpC-like"/>
</dbReference>
<name>A0ABU1HW76_9MICO</name>
<feature type="domain" description="Beta-lactamase-related" evidence="3">
    <location>
        <begin position="32"/>
        <end position="327"/>
    </location>
</feature>
<dbReference type="InterPro" id="IPR012338">
    <property type="entry name" value="Beta-lactam/transpept-like"/>
</dbReference>
<dbReference type="PANTHER" id="PTHR46825:SF11">
    <property type="entry name" value="PENICILLIN-BINDING PROTEIN 4"/>
    <property type="match status" value="1"/>
</dbReference>
<keyword evidence="2" id="KW-0472">Membrane</keyword>
<dbReference type="PANTHER" id="PTHR46825">
    <property type="entry name" value="D-ALANYL-D-ALANINE-CARBOXYPEPTIDASE/ENDOPEPTIDASE AMPH"/>
    <property type="match status" value="1"/>
</dbReference>
<accession>A0ABU1HW76</accession>
<keyword evidence="5" id="KW-1185">Reference proteome</keyword>
<reference evidence="4 5" key="1">
    <citation type="submission" date="2023-08" db="EMBL/GenBank/DDBJ databases">
        <title>Functional and genomic diversity of the sorghum phyllosphere microbiome.</title>
        <authorList>
            <person name="Shade A."/>
        </authorList>
    </citation>
    <scope>NUCLEOTIDE SEQUENCE [LARGE SCALE GENOMIC DNA]</scope>
    <source>
        <strain evidence="4 5">SORGH_AS_0919</strain>
    </source>
</reference>
<protein>
    <submittedName>
        <fullName evidence="4">CubicO group peptidase (Beta-lactamase class C family)</fullName>
    </submittedName>
</protein>
<dbReference type="InterPro" id="IPR001466">
    <property type="entry name" value="Beta-lactam-related"/>
</dbReference>
<sequence length="344" mass="36552">MSTLESDIIDERALRSAIAGAPFSGVISVDSGDAPVWRSAHGLADRANGTPASEATRFAIASGSKAFTALAIMRLVEEGTLALDTAVRDLLGDDLPLIDHAVTVEHLLGHTSGIGDYIDEDDDLDVSEFFLGVPVHTLTTAEAFLPLLDGIPPRAAPGETFSYCNSGYVLLAIIIERVTRRGFHEVVHDLVIAPAGLTDTDFPRTDELGADHARGYVFDEGLRVNTLHLPVRAGGDGGASTTTADVHRFWRAFFDGRIVSPASVALMTAPRSRVEDEEMRYGLGFWLTETGAGVVLEGCDVGASFRSVHHPPTSTTATVMSNTADGAWPVARVLADAMAALDDR</sequence>
<dbReference type="EMBL" id="JAVIZA010000001">
    <property type="protein sequence ID" value="MDR6165898.1"/>
    <property type="molecule type" value="Genomic_DNA"/>
</dbReference>
<evidence type="ECO:0000313" key="4">
    <source>
        <dbReference type="EMBL" id="MDR6165898.1"/>
    </source>
</evidence>
<organism evidence="4 5">
    <name type="scientific">Microbacterium paludicola</name>
    <dbReference type="NCBI Taxonomy" id="300019"/>
    <lineage>
        <taxon>Bacteria</taxon>
        <taxon>Bacillati</taxon>
        <taxon>Actinomycetota</taxon>
        <taxon>Actinomycetes</taxon>
        <taxon>Micrococcales</taxon>
        <taxon>Microbacteriaceae</taxon>
        <taxon>Microbacterium</taxon>
    </lineage>
</organism>
<comment type="subcellular location">
    <subcellularLocation>
        <location evidence="1">Membrane</location>
    </subcellularLocation>
</comment>
<evidence type="ECO:0000256" key="2">
    <source>
        <dbReference type="ARBA" id="ARBA00023136"/>
    </source>
</evidence>
<gene>
    <name evidence="4" type="ORF">QE367_000102</name>
</gene>
<evidence type="ECO:0000259" key="3">
    <source>
        <dbReference type="Pfam" id="PF00144"/>
    </source>
</evidence>
<dbReference type="Proteomes" id="UP001260188">
    <property type="component" value="Unassembled WGS sequence"/>
</dbReference>
<dbReference type="Gene3D" id="3.40.710.10">
    <property type="entry name" value="DD-peptidase/beta-lactamase superfamily"/>
    <property type="match status" value="1"/>
</dbReference>
<dbReference type="SUPFAM" id="SSF56601">
    <property type="entry name" value="beta-lactamase/transpeptidase-like"/>
    <property type="match status" value="1"/>
</dbReference>
<comment type="caution">
    <text evidence="4">The sequence shown here is derived from an EMBL/GenBank/DDBJ whole genome shotgun (WGS) entry which is preliminary data.</text>
</comment>
<evidence type="ECO:0000313" key="5">
    <source>
        <dbReference type="Proteomes" id="UP001260188"/>
    </source>
</evidence>
<dbReference type="RefSeq" id="WP_081731730.1">
    <property type="nucleotide sequence ID" value="NZ_CP018134.1"/>
</dbReference>